<name>G7GKC9_9ACTN</name>
<evidence type="ECO:0000256" key="2">
    <source>
        <dbReference type="ARBA" id="ARBA00004904"/>
    </source>
</evidence>
<dbReference type="eggNOG" id="COG0108">
    <property type="taxonomic scope" value="Bacteria"/>
</dbReference>
<accession>G7GKC9</accession>
<dbReference type="Pfam" id="PF00926">
    <property type="entry name" value="DHBP_synthase"/>
    <property type="match status" value="1"/>
</dbReference>
<evidence type="ECO:0000256" key="4">
    <source>
        <dbReference type="ARBA" id="ARBA00022619"/>
    </source>
</evidence>
<evidence type="ECO:0000313" key="7">
    <source>
        <dbReference type="Proteomes" id="UP000006023"/>
    </source>
</evidence>
<dbReference type="STRING" id="1075090.GOAMR_11_00140"/>
<dbReference type="SUPFAM" id="SSF55821">
    <property type="entry name" value="YrdC/RibB"/>
    <property type="match status" value="1"/>
</dbReference>
<dbReference type="GO" id="GO:0008686">
    <property type="term" value="F:3,4-dihydroxy-2-butanone-4-phosphate synthase activity"/>
    <property type="evidence" value="ECO:0007669"/>
    <property type="project" value="UniProtKB-EC"/>
</dbReference>
<dbReference type="Proteomes" id="UP000006023">
    <property type="component" value="Unassembled WGS sequence"/>
</dbReference>
<sequence>MTAIIDPDLDGRLVRPMRPGSSRADTLTEAVAALRRGGFVLMYDDPAGPFDLVGAADRLTTHQAAVLIRHSSGFLEVALRDSRCDQLRLPPIAPSADRMASQQCIGVDAAAGIGTGISAADRARTIRLLGASDATPADFTRPGHVLPVRVAAGRHCGDSAAAALELAEHAGSVAAVLAALVTPGGTGLPDLDDAAAFAARHNIPIVHRQVPAHSRY</sequence>
<comment type="function">
    <text evidence="1">Catalyzes the conversion of D-ribulose 5-phosphate to formate and 3,4-dihydroxy-2-butanone 4-phosphate.</text>
</comment>
<dbReference type="RefSeq" id="WP_005182654.1">
    <property type="nucleotide sequence ID" value="NZ_BAED01000011.1"/>
</dbReference>
<evidence type="ECO:0000313" key="6">
    <source>
        <dbReference type="EMBL" id="GAB04054.1"/>
    </source>
</evidence>
<protein>
    <recommendedName>
        <fullName evidence="3">3,4-dihydroxy-2-butanone-4-phosphate synthase</fullName>
        <ecNumber evidence="3">4.1.99.12</ecNumber>
    </recommendedName>
</protein>
<dbReference type="UniPathway" id="UPA00275">
    <property type="reaction ID" value="UER00399"/>
</dbReference>
<proteinExistence type="predicted"/>
<dbReference type="GO" id="GO:0005829">
    <property type="term" value="C:cytosol"/>
    <property type="evidence" value="ECO:0007669"/>
    <property type="project" value="TreeGrafter"/>
</dbReference>
<reference evidence="6 7" key="1">
    <citation type="submission" date="2011-11" db="EMBL/GenBank/DDBJ databases">
        <title>Whole genome shotgun sequence of Gordonia amarae NBRC 15530.</title>
        <authorList>
            <person name="Takarada H."/>
            <person name="Hosoyama A."/>
            <person name="Tsuchikane K."/>
            <person name="Katsumata H."/>
            <person name="Yamazaki S."/>
            <person name="Fujita N."/>
        </authorList>
    </citation>
    <scope>NUCLEOTIDE SEQUENCE [LARGE SCALE GENOMIC DNA]</scope>
    <source>
        <strain evidence="6 7">NBRC 15530</strain>
    </source>
</reference>
<dbReference type="InterPro" id="IPR017945">
    <property type="entry name" value="DHBP_synth_RibB-like_a/b_dom"/>
</dbReference>
<evidence type="ECO:0000256" key="3">
    <source>
        <dbReference type="ARBA" id="ARBA00012153"/>
    </source>
</evidence>
<keyword evidence="5" id="KW-0479">Metal-binding</keyword>
<keyword evidence="7" id="KW-1185">Reference proteome</keyword>
<evidence type="ECO:0000256" key="1">
    <source>
        <dbReference type="ARBA" id="ARBA00002284"/>
    </source>
</evidence>
<dbReference type="EC" id="4.1.99.12" evidence="3"/>
<gene>
    <name evidence="6" type="primary">ribA</name>
    <name evidence="6" type="ORF">GOAMR_11_00140</name>
</gene>
<comment type="caution">
    <text evidence="6">The sequence shown here is derived from an EMBL/GenBank/DDBJ whole genome shotgun (WGS) entry which is preliminary data.</text>
</comment>
<dbReference type="EMBL" id="BAED01000011">
    <property type="protein sequence ID" value="GAB04054.1"/>
    <property type="molecule type" value="Genomic_DNA"/>
</dbReference>
<evidence type="ECO:0000256" key="5">
    <source>
        <dbReference type="ARBA" id="ARBA00022723"/>
    </source>
</evidence>
<organism evidence="6 7">
    <name type="scientific">Gordonia amarae NBRC 15530</name>
    <dbReference type="NCBI Taxonomy" id="1075090"/>
    <lineage>
        <taxon>Bacteria</taxon>
        <taxon>Bacillati</taxon>
        <taxon>Actinomycetota</taxon>
        <taxon>Actinomycetes</taxon>
        <taxon>Mycobacteriales</taxon>
        <taxon>Gordoniaceae</taxon>
        <taxon>Gordonia</taxon>
    </lineage>
</organism>
<dbReference type="GO" id="GO:0046872">
    <property type="term" value="F:metal ion binding"/>
    <property type="evidence" value="ECO:0007669"/>
    <property type="project" value="UniProtKB-KW"/>
</dbReference>
<keyword evidence="4" id="KW-0686">Riboflavin biosynthesis</keyword>
<dbReference type="GO" id="GO:0009231">
    <property type="term" value="P:riboflavin biosynthetic process"/>
    <property type="evidence" value="ECO:0007669"/>
    <property type="project" value="UniProtKB-UniPathway"/>
</dbReference>
<comment type="pathway">
    <text evidence="2">Cofactor biosynthesis; riboflavin biosynthesis; 2-hydroxy-3-oxobutyl phosphate from D-ribulose 5-phosphate: step 1/1.</text>
</comment>
<dbReference type="PANTHER" id="PTHR21327">
    <property type="entry name" value="GTP CYCLOHYDROLASE II-RELATED"/>
    <property type="match status" value="1"/>
</dbReference>
<dbReference type="Gene3D" id="3.90.870.10">
    <property type="entry name" value="DHBP synthase"/>
    <property type="match status" value="1"/>
</dbReference>
<dbReference type="InterPro" id="IPR000422">
    <property type="entry name" value="DHBP_synthase_RibB"/>
</dbReference>
<dbReference type="PANTHER" id="PTHR21327:SF18">
    <property type="entry name" value="3,4-DIHYDROXY-2-BUTANONE 4-PHOSPHATE SYNTHASE"/>
    <property type="match status" value="1"/>
</dbReference>
<dbReference type="AlphaFoldDB" id="G7GKC9"/>